<feature type="compositionally biased region" description="Polar residues" evidence="6">
    <location>
        <begin position="996"/>
        <end position="1024"/>
    </location>
</feature>
<comment type="caution">
    <text evidence="8">The sequence shown here is derived from an EMBL/GenBank/DDBJ whole genome shotgun (WGS) entry which is preliminary data.</text>
</comment>
<feature type="compositionally biased region" description="Low complexity" evidence="6">
    <location>
        <begin position="101"/>
        <end position="125"/>
    </location>
</feature>
<feature type="compositionally biased region" description="Low complexity" evidence="6">
    <location>
        <begin position="978"/>
        <end position="995"/>
    </location>
</feature>
<evidence type="ECO:0000256" key="5">
    <source>
        <dbReference type="ARBA" id="ARBA00023242"/>
    </source>
</evidence>
<feature type="compositionally biased region" description="Low complexity" evidence="6">
    <location>
        <begin position="1"/>
        <end position="24"/>
    </location>
</feature>
<dbReference type="SUPFAM" id="SSF57701">
    <property type="entry name" value="Zn2/Cys6 DNA-binding domain"/>
    <property type="match status" value="1"/>
</dbReference>
<accession>A0ABR3ITR0</accession>
<gene>
    <name evidence="8" type="ORF">HGRIS_012908</name>
</gene>
<keyword evidence="4" id="KW-0804">Transcription</keyword>
<evidence type="ECO:0000256" key="3">
    <source>
        <dbReference type="ARBA" id="ARBA00023125"/>
    </source>
</evidence>
<dbReference type="PANTHER" id="PTHR31668">
    <property type="entry name" value="GLUCOSE TRANSPORT TRANSCRIPTION REGULATOR RGT1-RELATED-RELATED"/>
    <property type="match status" value="1"/>
</dbReference>
<feature type="compositionally biased region" description="Basic residues" evidence="6">
    <location>
        <begin position="44"/>
        <end position="53"/>
    </location>
</feature>
<dbReference type="InterPro" id="IPR036864">
    <property type="entry name" value="Zn2-C6_fun-type_DNA-bd_sf"/>
</dbReference>
<dbReference type="Pfam" id="PF00172">
    <property type="entry name" value="Zn_clus"/>
    <property type="match status" value="1"/>
</dbReference>
<keyword evidence="5" id="KW-0539">Nucleus</keyword>
<dbReference type="CDD" id="cd00067">
    <property type="entry name" value="GAL4"/>
    <property type="match status" value="1"/>
</dbReference>
<evidence type="ECO:0000256" key="6">
    <source>
        <dbReference type="SAM" id="MobiDB-lite"/>
    </source>
</evidence>
<feature type="compositionally biased region" description="Basic and acidic residues" evidence="6">
    <location>
        <begin position="287"/>
        <end position="303"/>
    </location>
</feature>
<feature type="region of interest" description="Disordered" evidence="6">
    <location>
        <begin position="967"/>
        <end position="1024"/>
    </location>
</feature>
<dbReference type="PROSITE" id="PS50048">
    <property type="entry name" value="ZN2_CY6_FUNGAL_2"/>
    <property type="match status" value="1"/>
</dbReference>
<evidence type="ECO:0000259" key="7">
    <source>
        <dbReference type="PROSITE" id="PS50048"/>
    </source>
</evidence>
<keyword evidence="9" id="KW-1185">Reference proteome</keyword>
<dbReference type="SMART" id="SM00906">
    <property type="entry name" value="Fungal_trans"/>
    <property type="match status" value="1"/>
</dbReference>
<feature type="region of interest" description="Disordered" evidence="6">
    <location>
        <begin position="285"/>
        <end position="326"/>
    </location>
</feature>
<feature type="domain" description="Zn(2)-C6 fungal-type" evidence="7">
    <location>
        <begin position="240"/>
        <end position="274"/>
    </location>
</feature>
<feature type="region of interest" description="Disordered" evidence="6">
    <location>
        <begin position="1"/>
        <end position="239"/>
    </location>
</feature>
<dbReference type="Gene3D" id="4.10.240.10">
    <property type="entry name" value="Zn(2)-C6 fungal-type DNA-binding domain"/>
    <property type="match status" value="1"/>
</dbReference>
<dbReference type="Proteomes" id="UP001556367">
    <property type="component" value="Unassembled WGS sequence"/>
</dbReference>
<dbReference type="SMART" id="SM00066">
    <property type="entry name" value="GAL4"/>
    <property type="match status" value="1"/>
</dbReference>
<keyword evidence="3" id="KW-0238">DNA-binding</keyword>
<dbReference type="PROSITE" id="PS00463">
    <property type="entry name" value="ZN2_CY6_FUNGAL_1"/>
    <property type="match status" value="1"/>
</dbReference>
<keyword evidence="2" id="KW-0805">Transcription regulation</keyword>
<dbReference type="InterPro" id="IPR001138">
    <property type="entry name" value="Zn2Cys6_DnaBD"/>
</dbReference>
<dbReference type="InterPro" id="IPR007219">
    <property type="entry name" value="XnlR_reg_dom"/>
</dbReference>
<protein>
    <recommendedName>
        <fullName evidence="7">Zn(2)-C6 fungal-type domain-containing protein</fullName>
    </recommendedName>
</protein>
<dbReference type="PANTHER" id="PTHR31668:SF26">
    <property type="entry name" value="GLUCOSE TRANSPORT TRANSCRIPTION REGULATOR RGT1-RELATED"/>
    <property type="match status" value="1"/>
</dbReference>
<reference evidence="9" key="1">
    <citation type="submission" date="2024-06" db="EMBL/GenBank/DDBJ databases">
        <title>Multi-omics analyses provide insights into the biosynthesis of the anticancer antibiotic pleurotin in Hohenbuehelia grisea.</title>
        <authorList>
            <person name="Weaver J.A."/>
            <person name="Alberti F."/>
        </authorList>
    </citation>
    <scope>NUCLEOTIDE SEQUENCE [LARGE SCALE GENOMIC DNA]</scope>
    <source>
        <strain evidence="9">T-177</strain>
    </source>
</reference>
<evidence type="ECO:0000256" key="1">
    <source>
        <dbReference type="ARBA" id="ARBA00022723"/>
    </source>
</evidence>
<dbReference type="EMBL" id="JASNQZ010000015">
    <property type="protein sequence ID" value="KAL0946729.1"/>
    <property type="molecule type" value="Genomic_DNA"/>
</dbReference>
<keyword evidence="1" id="KW-0479">Metal-binding</keyword>
<name>A0ABR3ITR0_9AGAR</name>
<dbReference type="CDD" id="cd12148">
    <property type="entry name" value="fungal_TF_MHR"/>
    <property type="match status" value="1"/>
</dbReference>
<proteinExistence type="predicted"/>
<evidence type="ECO:0000313" key="9">
    <source>
        <dbReference type="Proteomes" id="UP001556367"/>
    </source>
</evidence>
<sequence>MTSPPGERSSASSSPSDAAQQVPHQPLPTPQQQPKPSPPPPKPTRPKNKRQRRQPPAEQKPDEQPQTLQVTASAVPGGPILQPYPGPTFIMNPSYPINGSPYGQQPQHPAYPQQAASAPPHSGSPTPMPPPQYAYPVHPAAYPPPPHGYAYPQYAQPMVVYAAQQQRAAPSPDHQQAASPGGQPPPASASSKRKRSTGKSGGKPSDDEASASGSDMARQHAPVPQQSLSELKKRTKTQRACDSCRSRKIRCDILTDADPPVCQHCRQYDFECTFFLPITETRFKKKKVEDDASPDKDKPDHGRPTSSPVAEKQPRRDVGVFGPTSAPHLLHSQATISSRIYESYDQRHNHSWEVSKMGDGLIQVQKPHSEEQKQVQPKHIDLHIERDVIEQLVNAYFADVAPILPVVTKAEFLENASPPPILLYSMCLVAAARREIPQTIFDSIRHLVNNLIKQDDVLSTASIVNVQALLILCMTGDCHSQFVPNALSALWVRLGSAIRMAQDLGLHRTESFKQNIELRRRVWAACVISDRWISVAYGHPSMIDVSDCDARLPSSGDQNDLYMDELVRLSVILGRVHKNIYSPSGLTHATDEMLHALLADINRWKDHLPEDLKFRGVDTPLKAGILHMLYACVCILFWRVFMRISYACPAHLKFSLTVEQWTQLVELTGELIDWLDVHEQAYDVWLLISYATTLCALVQIHTWARRKDGDAVAKLRKLRDTVRRWEGSLSPDHMSARRKTSEIITLLYESTQGDPLPLETPALNPTGGVVSKKALSGLDFKRDPSRPGGGVFIARGEAARDGLKDVPAGVIISSSSDEETEGEMSATAMSSVLATNNRAPFSSSPFAPPLPVDGIAPPPYHNTPAAAVQAQLNPSAVDGDAATQAQNSTMANFASLYGGRPGHGYANVNPAMNTAAAPGNVQVMNVLDVPQGSQTLEQFAMADTGFLEGIPGSMFDWGQWDAFFSRFGGPGGVPPTAPTFQQPAPSQQPSQPQSQEAQVTPTPGLQQPQESHSRTSLSFPVQQS</sequence>
<feature type="compositionally biased region" description="Low complexity" evidence="6">
    <location>
        <begin position="148"/>
        <end position="157"/>
    </location>
</feature>
<dbReference type="InterPro" id="IPR050797">
    <property type="entry name" value="Carb_Metab_Trans_Reg"/>
</dbReference>
<feature type="compositionally biased region" description="Pro residues" evidence="6">
    <location>
        <begin position="25"/>
        <end position="43"/>
    </location>
</feature>
<organism evidence="8 9">
    <name type="scientific">Hohenbuehelia grisea</name>
    <dbReference type="NCBI Taxonomy" id="104357"/>
    <lineage>
        <taxon>Eukaryota</taxon>
        <taxon>Fungi</taxon>
        <taxon>Dikarya</taxon>
        <taxon>Basidiomycota</taxon>
        <taxon>Agaricomycotina</taxon>
        <taxon>Agaricomycetes</taxon>
        <taxon>Agaricomycetidae</taxon>
        <taxon>Agaricales</taxon>
        <taxon>Pleurotineae</taxon>
        <taxon>Pleurotaceae</taxon>
        <taxon>Hohenbuehelia</taxon>
    </lineage>
</organism>
<evidence type="ECO:0000256" key="2">
    <source>
        <dbReference type="ARBA" id="ARBA00023015"/>
    </source>
</evidence>
<evidence type="ECO:0000256" key="4">
    <source>
        <dbReference type="ARBA" id="ARBA00023163"/>
    </source>
</evidence>
<evidence type="ECO:0000313" key="8">
    <source>
        <dbReference type="EMBL" id="KAL0946729.1"/>
    </source>
</evidence>
<dbReference type="Pfam" id="PF04082">
    <property type="entry name" value="Fungal_trans"/>
    <property type="match status" value="1"/>
</dbReference>